<dbReference type="CDD" id="cd00377">
    <property type="entry name" value="ICL_PEPM"/>
    <property type="match status" value="1"/>
</dbReference>
<dbReference type="InterPro" id="IPR039556">
    <property type="entry name" value="ICL/PEPM"/>
</dbReference>
<dbReference type="InterPro" id="IPR040442">
    <property type="entry name" value="Pyrv_kinase-like_dom_sf"/>
</dbReference>
<comment type="caution">
    <text evidence="1">The sequence shown here is derived from an EMBL/GenBank/DDBJ whole genome shotgun (WGS) entry which is preliminary data.</text>
</comment>
<dbReference type="PROSITE" id="PS00161">
    <property type="entry name" value="ISOCITRATE_LYASE"/>
    <property type="match status" value="1"/>
</dbReference>
<name>A0AA35T0N4_GEOBA</name>
<organism evidence="1 2">
    <name type="scientific">Geodia barretti</name>
    <name type="common">Barrett's horny sponge</name>
    <dbReference type="NCBI Taxonomy" id="519541"/>
    <lineage>
        <taxon>Eukaryota</taxon>
        <taxon>Metazoa</taxon>
        <taxon>Porifera</taxon>
        <taxon>Demospongiae</taxon>
        <taxon>Heteroscleromorpha</taxon>
        <taxon>Tetractinellida</taxon>
        <taxon>Astrophorina</taxon>
        <taxon>Geodiidae</taxon>
        <taxon>Geodia</taxon>
    </lineage>
</organism>
<sequence>MSRVKEALDRNGTLVMPGVYDALSARIAEQAGFDVIFTTGYGISATLLGEPDFGILTQTEMLSTIYRICGAVPTPVIVDSDTGYGNAVNVVRTVTELLRAGAAGMFLEDQVWPKRCGHMKGKQVVPLDEYLKKLNAAVAAEGDGDLFIVARTDARQALGLDEAIRRGIAFKENGADAVFIEAPETREEMREIARSVPGPLVANMIERGVTPLMTPAELKELGFALIVWPVGPIEEEGREIQD</sequence>
<keyword evidence="2" id="KW-1185">Reference proteome</keyword>
<dbReference type="GO" id="GO:0016833">
    <property type="term" value="F:oxo-acid-lyase activity"/>
    <property type="evidence" value="ECO:0007669"/>
    <property type="project" value="UniProtKB-ARBA"/>
</dbReference>
<accession>A0AA35T0N4</accession>
<protein>
    <submittedName>
        <fullName evidence="1">Carboxyvinyl-carboxyphosphonate phosphorylmutase, chloroplastic</fullName>
    </submittedName>
</protein>
<dbReference type="Proteomes" id="UP001174909">
    <property type="component" value="Unassembled WGS sequence"/>
</dbReference>
<gene>
    <name evidence="1" type="ORF">GBAR_LOCUS21485</name>
</gene>
<dbReference type="Pfam" id="PF13714">
    <property type="entry name" value="PEP_mutase"/>
    <property type="match status" value="1"/>
</dbReference>
<dbReference type="EMBL" id="CASHTH010002998">
    <property type="protein sequence ID" value="CAI8038536.1"/>
    <property type="molecule type" value="Genomic_DNA"/>
</dbReference>
<dbReference type="Gene3D" id="3.20.20.60">
    <property type="entry name" value="Phosphoenolpyruvate-binding domains"/>
    <property type="match status" value="1"/>
</dbReference>
<feature type="non-terminal residue" evidence="1">
    <location>
        <position position="242"/>
    </location>
</feature>
<dbReference type="InterPro" id="IPR018523">
    <property type="entry name" value="Isocitrate_lyase_ph_CS"/>
</dbReference>
<dbReference type="PANTHER" id="PTHR42905:SF5">
    <property type="entry name" value="CARBOXYVINYL-CARBOXYPHOSPHONATE PHOSPHORYLMUTASE, CHLOROPLASTIC"/>
    <property type="match status" value="1"/>
</dbReference>
<evidence type="ECO:0000313" key="2">
    <source>
        <dbReference type="Proteomes" id="UP001174909"/>
    </source>
</evidence>
<dbReference type="AlphaFoldDB" id="A0AA35T0N4"/>
<reference evidence="1" key="1">
    <citation type="submission" date="2023-03" db="EMBL/GenBank/DDBJ databases">
        <authorList>
            <person name="Steffen K."/>
            <person name="Cardenas P."/>
        </authorList>
    </citation>
    <scope>NUCLEOTIDE SEQUENCE</scope>
</reference>
<dbReference type="InterPro" id="IPR015813">
    <property type="entry name" value="Pyrv/PenolPyrv_kinase-like_dom"/>
</dbReference>
<dbReference type="PANTHER" id="PTHR42905">
    <property type="entry name" value="PHOSPHOENOLPYRUVATE CARBOXYLASE"/>
    <property type="match status" value="1"/>
</dbReference>
<evidence type="ECO:0000313" key="1">
    <source>
        <dbReference type="EMBL" id="CAI8038536.1"/>
    </source>
</evidence>
<proteinExistence type="predicted"/>
<dbReference type="SUPFAM" id="SSF51621">
    <property type="entry name" value="Phosphoenolpyruvate/pyruvate domain"/>
    <property type="match status" value="1"/>
</dbReference>